<dbReference type="STRING" id="662367.SAMN05216167_112152"/>
<dbReference type="RefSeq" id="WP_093831191.1">
    <property type="nucleotide sequence ID" value="NZ_FOLQ01000012.1"/>
</dbReference>
<dbReference type="PANTHER" id="PTHR43861">
    <property type="entry name" value="TRANS-ACONITATE 2-METHYLTRANSFERASE-RELATED"/>
    <property type="match status" value="1"/>
</dbReference>
<dbReference type="GO" id="GO:0032259">
    <property type="term" value="P:methylation"/>
    <property type="evidence" value="ECO:0007669"/>
    <property type="project" value="UniProtKB-KW"/>
</dbReference>
<dbReference type="OrthoDB" id="9789123at2"/>
<proteinExistence type="predicted"/>
<dbReference type="EMBL" id="FOLQ01000012">
    <property type="protein sequence ID" value="SFE32432.1"/>
    <property type="molecule type" value="Genomic_DNA"/>
</dbReference>
<dbReference type="Pfam" id="PF13489">
    <property type="entry name" value="Methyltransf_23"/>
    <property type="match status" value="1"/>
</dbReference>
<keyword evidence="2" id="KW-1185">Reference proteome</keyword>
<sequence length="205" mass="23261">MEDPKRIVQEGYDQLSSRYRTHHEQLSPDRYSDWLTALANLLPLKASILELGCADGIPTARFLSQQFAYLGVDLSPVQVQQARINVPQARFEIADMANLSFPGSSFDAIIALYSLIHLPVTEQPDLIKNIYQWLRPGGYFLCTVGASEWTGTDSNWNQSGAKMYWSHADRATYQSWFTETGFTQLESYFVPEGNGGHTYFLLKKH</sequence>
<protein>
    <submittedName>
        <fullName evidence="1">Methyltransferase domain-containing protein</fullName>
    </submittedName>
</protein>
<gene>
    <name evidence="1" type="ORF">SAMN05216167_112152</name>
</gene>
<dbReference type="PANTHER" id="PTHR43861:SF1">
    <property type="entry name" value="TRANS-ACONITATE 2-METHYLTRANSFERASE"/>
    <property type="match status" value="1"/>
</dbReference>
<organism evidence="1 2">
    <name type="scientific">Spirosoma endophyticum</name>
    <dbReference type="NCBI Taxonomy" id="662367"/>
    <lineage>
        <taxon>Bacteria</taxon>
        <taxon>Pseudomonadati</taxon>
        <taxon>Bacteroidota</taxon>
        <taxon>Cytophagia</taxon>
        <taxon>Cytophagales</taxon>
        <taxon>Cytophagaceae</taxon>
        <taxon>Spirosoma</taxon>
    </lineage>
</organism>
<evidence type="ECO:0000313" key="1">
    <source>
        <dbReference type="EMBL" id="SFE32432.1"/>
    </source>
</evidence>
<dbReference type="AlphaFoldDB" id="A0A1I1ZLE1"/>
<dbReference type="CDD" id="cd02440">
    <property type="entry name" value="AdoMet_MTases"/>
    <property type="match status" value="1"/>
</dbReference>
<name>A0A1I1ZLE1_9BACT</name>
<accession>A0A1I1ZLE1</accession>
<dbReference type="Proteomes" id="UP000198598">
    <property type="component" value="Unassembled WGS sequence"/>
</dbReference>
<dbReference type="InterPro" id="IPR029063">
    <property type="entry name" value="SAM-dependent_MTases_sf"/>
</dbReference>
<dbReference type="GO" id="GO:0008168">
    <property type="term" value="F:methyltransferase activity"/>
    <property type="evidence" value="ECO:0007669"/>
    <property type="project" value="UniProtKB-KW"/>
</dbReference>
<keyword evidence="1" id="KW-0808">Transferase</keyword>
<reference evidence="1 2" key="1">
    <citation type="submission" date="2016-10" db="EMBL/GenBank/DDBJ databases">
        <authorList>
            <person name="de Groot N.N."/>
        </authorList>
    </citation>
    <scope>NUCLEOTIDE SEQUENCE [LARGE SCALE GENOMIC DNA]</scope>
    <source>
        <strain evidence="1 2">DSM 26130</strain>
    </source>
</reference>
<keyword evidence="1" id="KW-0489">Methyltransferase</keyword>
<dbReference type="Gene3D" id="3.40.50.150">
    <property type="entry name" value="Vaccinia Virus protein VP39"/>
    <property type="match status" value="1"/>
</dbReference>
<dbReference type="SUPFAM" id="SSF53335">
    <property type="entry name" value="S-adenosyl-L-methionine-dependent methyltransferases"/>
    <property type="match status" value="1"/>
</dbReference>
<evidence type="ECO:0000313" key="2">
    <source>
        <dbReference type="Proteomes" id="UP000198598"/>
    </source>
</evidence>